<feature type="non-terminal residue" evidence="2">
    <location>
        <position position="56"/>
    </location>
</feature>
<keyword evidence="3" id="KW-1185">Reference proteome</keyword>
<feature type="transmembrane region" description="Helical" evidence="1">
    <location>
        <begin position="31"/>
        <end position="50"/>
    </location>
</feature>
<sequence>MRKPGEYLPTQSVPCRPFWPSRLKKKRLPPLATWSGLIMSIFPGFIPSLTGGHIDG</sequence>
<name>A0A9P6AMI0_9AGAM</name>
<dbReference type="Proteomes" id="UP000886523">
    <property type="component" value="Unassembled WGS sequence"/>
</dbReference>
<dbReference type="EMBL" id="MU129062">
    <property type="protein sequence ID" value="KAF9508277.1"/>
    <property type="molecule type" value="Genomic_DNA"/>
</dbReference>
<protein>
    <submittedName>
        <fullName evidence="2">Uncharacterized protein</fullName>
    </submittedName>
</protein>
<keyword evidence="1" id="KW-0472">Membrane</keyword>
<proteinExistence type="predicted"/>
<evidence type="ECO:0000313" key="2">
    <source>
        <dbReference type="EMBL" id="KAF9508277.1"/>
    </source>
</evidence>
<reference evidence="2" key="1">
    <citation type="journal article" date="2020" name="Nat. Commun.">
        <title>Large-scale genome sequencing of mycorrhizal fungi provides insights into the early evolution of symbiotic traits.</title>
        <authorList>
            <person name="Miyauchi S."/>
            <person name="Kiss E."/>
            <person name="Kuo A."/>
            <person name="Drula E."/>
            <person name="Kohler A."/>
            <person name="Sanchez-Garcia M."/>
            <person name="Morin E."/>
            <person name="Andreopoulos B."/>
            <person name="Barry K.W."/>
            <person name="Bonito G."/>
            <person name="Buee M."/>
            <person name="Carver A."/>
            <person name="Chen C."/>
            <person name="Cichocki N."/>
            <person name="Clum A."/>
            <person name="Culley D."/>
            <person name="Crous P.W."/>
            <person name="Fauchery L."/>
            <person name="Girlanda M."/>
            <person name="Hayes R.D."/>
            <person name="Keri Z."/>
            <person name="LaButti K."/>
            <person name="Lipzen A."/>
            <person name="Lombard V."/>
            <person name="Magnuson J."/>
            <person name="Maillard F."/>
            <person name="Murat C."/>
            <person name="Nolan M."/>
            <person name="Ohm R.A."/>
            <person name="Pangilinan J."/>
            <person name="Pereira M.F."/>
            <person name="Perotto S."/>
            <person name="Peter M."/>
            <person name="Pfister S."/>
            <person name="Riley R."/>
            <person name="Sitrit Y."/>
            <person name="Stielow J.B."/>
            <person name="Szollosi G."/>
            <person name="Zifcakova L."/>
            <person name="Stursova M."/>
            <person name="Spatafora J.W."/>
            <person name="Tedersoo L."/>
            <person name="Vaario L.M."/>
            <person name="Yamada A."/>
            <person name="Yan M."/>
            <person name="Wang P."/>
            <person name="Xu J."/>
            <person name="Bruns T."/>
            <person name="Baldrian P."/>
            <person name="Vilgalys R."/>
            <person name="Dunand C."/>
            <person name="Henrissat B."/>
            <person name="Grigoriev I.V."/>
            <person name="Hibbett D."/>
            <person name="Nagy L.G."/>
            <person name="Martin F.M."/>
        </authorList>
    </citation>
    <scope>NUCLEOTIDE SEQUENCE</scope>
    <source>
        <strain evidence="2">UP504</strain>
    </source>
</reference>
<dbReference type="AlphaFoldDB" id="A0A9P6AMI0"/>
<evidence type="ECO:0000256" key="1">
    <source>
        <dbReference type="SAM" id="Phobius"/>
    </source>
</evidence>
<keyword evidence="1" id="KW-1133">Transmembrane helix</keyword>
<organism evidence="2 3">
    <name type="scientific">Hydnum rufescens UP504</name>
    <dbReference type="NCBI Taxonomy" id="1448309"/>
    <lineage>
        <taxon>Eukaryota</taxon>
        <taxon>Fungi</taxon>
        <taxon>Dikarya</taxon>
        <taxon>Basidiomycota</taxon>
        <taxon>Agaricomycotina</taxon>
        <taxon>Agaricomycetes</taxon>
        <taxon>Cantharellales</taxon>
        <taxon>Hydnaceae</taxon>
        <taxon>Hydnum</taxon>
    </lineage>
</organism>
<keyword evidence="1" id="KW-0812">Transmembrane</keyword>
<accession>A0A9P6AMI0</accession>
<comment type="caution">
    <text evidence="2">The sequence shown here is derived from an EMBL/GenBank/DDBJ whole genome shotgun (WGS) entry which is preliminary data.</text>
</comment>
<gene>
    <name evidence="2" type="ORF">BS47DRAFT_1350586</name>
</gene>
<evidence type="ECO:0000313" key="3">
    <source>
        <dbReference type="Proteomes" id="UP000886523"/>
    </source>
</evidence>